<dbReference type="Gene3D" id="3.90.1720.30">
    <property type="entry name" value="PPPDE domains"/>
    <property type="match status" value="1"/>
</dbReference>
<accession>A0A6G1LD17</accession>
<dbReference type="OrthoDB" id="412286at2759"/>
<reference evidence="6" key="1">
    <citation type="journal article" date="2020" name="Stud. Mycol.">
        <title>101 Dothideomycetes genomes: a test case for predicting lifestyles and emergence of pathogens.</title>
        <authorList>
            <person name="Haridas S."/>
            <person name="Albert R."/>
            <person name="Binder M."/>
            <person name="Bloem J."/>
            <person name="Labutti K."/>
            <person name="Salamov A."/>
            <person name="Andreopoulos B."/>
            <person name="Baker S."/>
            <person name="Barry K."/>
            <person name="Bills G."/>
            <person name="Bluhm B."/>
            <person name="Cannon C."/>
            <person name="Castanera R."/>
            <person name="Culley D."/>
            <person name="Daum C."/>
            <person name="Ezra D."/>
            <person name="Gonzalez J."/>
            <person name="Henrissat B."/>
            <person name="Kuo A."/>
            <person name="Liang C."/>
            <person name="Lipzen A."/>
            <person name="Lutzoni F."/>
            <person name="Magnuson J."/>
            <person name="Mondo S."/>
            <person name="Nolan M."/>
            <person name="Ohm R."/>
            <person name="Pangilinan J."/>
            <person name="Park H.-J."/>
            <person name="Ramirez L."/>
            <person name="Alfaro M."/>
            <person name="Sun H."/>
            <person name="Tritt A."/>
            <person name="Yoshinaga Y."/>
            <person name="Zwiers L.-H."/>
            <person name="Turgeon B."/>
            <person name="Goodwin S."/>
            <person name="Spatafora J."/>
            <person name="Crous P."/>
            <person name="Grigoriev I."/>
        </authorList>
    </citation>
    <scope>NUCLEOTIDE SEQUENCE</scope>
    <source>
        <strain evidence="6">CBS 116005</strain>
    </source>
</reference>
<gene>
    <name evidence="6" type="ORF">EJ03DRAFT_56346</name>
</gene>
<organism evidence="6 7">
    <name type="scientific">Teratosphaeria nubilosa</name>
    <dbReference type="NCBI Taxonomy" id="161662"/>
    <lineage>
        <taxon>Eukaryota</taxon>
        <taxon>Fungi</taxon>
        <taxon>Dikarya</taxon>
        <taxon>Ascomycota</taxon>
        <taxon>Pezizomycotina</taxon>
        <taxon>Dothideomycetes</taxon>
        <taxon>Dothideomycetidae</taxon>
        <taxon>Mycosphaerellales</taxon>
        <taxon>Teratosphaeriaceae</taxon>
        <taxon>Teratosphaeria</taxon>
    </lineage>
</organism>
<dbReference type="PANTHER" id="PTHR12378">
    <property type="entry name" value="DESUMOYLATING ISOPEPTIDASE"/>
    <property type="match status" value="1"/>
</dbReference>
<evidence type="ECO:0000313" key="6">
    <source>
        <dbReference type="EMBL" id="KAF2770841.1"/>
    </source>
</evidence>
<dbReference type="EMBL" id="ML995823">
    <property type="protein sequence ID" value="KAF2770841.1"/>
    <property type="molecule type" value="Genomic_DNA"/>
</dbReference>
<sequence>MAPGPSTLTTRPEPHTTSQPTEKTEVAINIYDLLPPSRFSTLLWTLGTSLLHSGLVIARTHEYAYGGHSIPRKTGVYITPPLLTPPGATFRTTILQGFTYLSASEIQEVIHQVSQEFLGTNYNLLTNNCNHFTSALCQRLTGQPAPAWLNRAAGIGLSLPCIVPREWIDPPDCETAEGALVDEEEEGEAAETSAMLGRRREGTPPARVVSVKDRDSDGREIPVAERAPVPGRK</sequence>
<keyword evidence="2" id="KW-0645">Protease</keyword>
<proteinExistence type="inferred from homology"/>
<feature type="compositionally biased region" description="Basic and acidic residues" evidence="4">
    <location>
        <begin position="210"/>
        <end position="223"/>
    </location>
</feature>
<evidence type="ECO:0000256" key="3">
    <source>
        <dbReference type="ARBA" id="ARBA00022801"/>
    </source>
</evidence>
<dbReference type="InterPro" id="IPR042266">
    <property type="entry name" value="PPPDE_sf"/>
</dbReference>
<protein>
    <submittedName>
        <fullName evidence="6">DUF862-domain-containing protein</fullName>
    </submittedName>
</protein>
<dbReference type="InterPro" id="IPR008580">
    <property type="entry name" value="PPPDE_dom"/>
</dbReference>
<evidence type="ECO:0000256" key="2">
    <source>
        <dbReference type="ARBA" id="ARBA00022670"/>
    </source>
</evidence>
<dbReference type="Proteomes" id="UP000799436">
    <property type="component" value="Unassembled WGS sequence"/>
</dbReference>
<evidence type="ECO:0000259" key="5">
    <source>
        <dbReference type="PROSITE" id="PS51858"/>
    </source>
</evidence>
<dbReference type="Pfam" id="PF05903">
    <property type="entry name" value="Peptidase_C97"/>
    <property type="match status" value="1"/>
</dbReference>
<evidence type="ECO:0000256" key="1">
    <source>
        <dbReference type="ARBA" id="ARBA00008140"/>
    </source>
</evidence>
<dbReference type="SMART" id="SM01179">
    <property type="entry name" value="DUF862"/>
    <property type="match status" value="1"/>
</dbReference>
<feature type="compositionally biased region" description="Polar residues" evidence="4">
    <location>
        <begin position="1"/>
        <end position="21"/>
    </location>
</feature>
<evidence type="ECO:0000256" key="4">
    <source>
        <dbReference type="SAM" id="MobiDB-lite"/>
    </source>
</evidence>
<dbReference type="PANTHER" id="PTHR12378:SF80">
    <property type="entry name" value="IP06716P-RELATED"/>
    <property type="match status" value="1"/>
</dbReference>
<dbReference type="AlphaFoldDB" id="A0A6G1LD17"/>
<feature type="region of interest" description="Disordered" evidence="4">
    <location>
        <begin position="181"/>
        <end position="233"/>
    </location>
</feature>
<dbReference type="GO" id="GO:0101005">
    <property type="term" value="F:deubiquitinase activity"/>
    <property type="evidence" value="ECO:0007669"/>
    <property type="project" value="TreeGrafter"/>
</dbReference>
<keyword evidence="3" id="KW-0378">Hydrolase</keyword>
<name>A0A6G1LD17_9PEZI</name>
<dbReference type="PROSITE" id="PS51858">
    <property type="entry name" value="PPPDE"/>
    <property type="match status" value="1"/>
</dbReference>
<feature type="region of interest" description="Disordered" evidence="4">
    <location>
        <begin position="1"/>
        <end position="22"/>
    </location>
</feature>
<evidence type="ECO:0000313" key="7">
    <source>
        <dbReference type="Proteomes" id="UP000799436"/>
    </source>
</evidence>
<feature type="domain" description="PPPDE" evidence="5">
    <location>
        <begin position="24"/>
        <end position="167"/>
    </location>
</feature>
<dbReference type="GO" id="GO:0016579">
    <property type="term" value="P:protein deubiquitination"/>
    <property type="evidence" value="ECO:0007669"/>
    <property type="project" value="TreeGrafter"/>
</dbReference>
<comment type="similarity">
    <text evidence="1">Belongs to the DeSI family.</text>
</comment>
<dbReference type="GO" id="GO:0006508">
    <property type="term" value="P:proteolysis"/>
    <property type="evidence" value="ECO:0007669"/>
    <property type="project" value="UniProtKB-KW"/>
</dbReference>
<keyword evidence="7" id="KW-1185">Reference proteome</keyword>